<organism evidence="2 3">
    <name type="scientific">Pomacea canaliculata</name>
    <name type="common">Golden apple snail</name>
    <dbReference type="NCBI Taxonomy" id="400727"/>
    <lineage>
        <taxon>Eukaryota</taxon>
        <taxon>Metazoa</taxon>
        <taxon>Spiralia</taxon>
        <taxon>Lophotrochozoa</taxon>
        <taxon>Mollusca</taxon>
        <taxon>Gastropoda</taxon>
        <taxon>Caenogastropoda</taxon>
        <taxon>Architaenioglossa</taxon>
        <taxon>Ampullarioidea</taxon>
        <taxon>Ampullariidae</taxon>
        <taxon>Pomacea</taxon>
    </lineage>
</organism>
<evidence type="ECO:0000313" key="3">
    <source>
        <dbReference type="Proteomes" id="UP000245119"/>
    </source>
</evidence>
<accession>A0A2T7PVN4</accession>
<evidence type="ECO:0000313" key="2">
    <source>
        <dbReference type="EMBL" id="PVD37478.1"/>
    </source>
</evidence>
<feature type="region of interest" description="Disordered" evidence="1">
    <location>
        <begin position="1"/>
        <end position="21"/>
    </location>
</feature>
<comment type="caution">
    <text evidence="2">The sequence shown here is derived from an EMBL/GenBank/DDBJ whole genome shotgun (WGS) entry which is preliminary data.</text>
</comment>
<reference evidence="2 3" key="1">
    <citation type="submission" date="2018-04" db="EMBL/GenBank/DDBJ databases">
        <title>The genome of golden apple snail Pomacea canaliculata provides insight into stress tolerance and invasive adaptation.</title>
        <authorList>
            <person name="Liu C."/>
            <person name="Liu B."/>
            <person name="Ren Y."/>
            <person name="Zhang Y."/>
            <person name="Wang H."/>
            <person name="Li S."/>
            <person name="Jiang F."/>
            <person name="Yin L."/>
            <person name="Zhang G."/>
            <person name="Qian W."/>
            <person name="Fan W."/>
        </authorList>
    </citation>
    <scope>NUCLEOTIDE SEQUENCE [LARGE SCALE GENOMIC DNA]</scope>
    <source>
        <strain evidence="2">SZHN2017</strain>
        <tissue evidence="2">Muscle</tissue>
    </source>
</reference>
<evidence type="ECO:0000256" key="1">
    <source>
        <dbReference type="SAM" id="MobiDB-lite"/>
    </source>
</evidence>
<keyword evidence="3" id="KW-1185">Reference proteome</keyword>
<name>A0A2T7PVN4_POMCA</name>
<dbReference type="EMBL" id="PZQS01000001">
    <property type="protein sequence ID" value="PVD37478.1"/>
    <property type="molecule type" value="Genomic_DNA"/>
</dbReference>
<gene>
    <name evidence="2" type="ORF">C0Q70_00068</name>
</gene>
<proteinExistence type="predicted"/>
<dbReference type="Proteomes" id="UP000245119">
    <property type="component" value="Linkage Group LG1"/>
</dbReference>
<dbReference type="AlphaFoldDB" id="A0A2T7PVN4"/>
<protein>
    <submittedName>
        <fullName evidence="2">Uncharacterized protein</fullName>
    </submittedName>
</protein>
<sequence>MMSLARLRRRQADDEDQSCAREKFSRSVQPIERLLTLTTALGDASASPPDRCSNDFLLAPYRNAARPALDSSVCQ</sequence>